<dbReference type="SUPFAM" id="SSF53850">
    <property type="entry name" value="Periplasmic binding protein-like II"/>
    <property type="match status" value="1"/>
</dbReference>
<keyword evidence="4" id="KW-0732">Signal</keyword>
<keyword evidence="6" id="KW-1185">Reference proteome</keyword>
<organism evidence="5 6">
    <name type="scientific">Rubrimonas cliftonensis</name>
    <dbReference type="NCBI Taxonomy" id="89524"/>
    <lineage>
        <taxon>Bacteria</taxon>
        <taxon>Pseudomonadati</taxon>
        <taxon>Pseudomonadota</taxon>
        <taxon>Alphaproteobacteria</taxon>
        <taxon>Rhodobacterales</taxon>
        <taxon>Paracoccaceae</taxon>
        <taxon>Rubrimonas</taxon>
    </lineage>
</organism>
<comment type="subcellular location">
    <subcellularLocation>
        <location evidence="1">Periplasm</location>
    </subcellularLocation>
</comment>
<gene>
    <name evidence="5" type="ORF">SAMN05444370_101169</name>
</gene>
<dbReference type="PANTHER" id="PTHR43649">
    <property type="entry name" value="ARABINOSE-BINDING PROTEIN-RELATED"/>
    <property type="match status" value="1"/>
</dbReference>
<reference evidence="5 6" key="1">
    <citation type="submission" date="2016-10" db="EMBL/GenBank/DDBJ databases">
        <authorList>
            <person name="de Groot N.N."/>
        </authorList>
    </citation>
    <scope>NUCLEOTIDE SEQUENCE [LARGE SCALE GENOMIC DNA]</scope>
    <source>
        <strain evidence="5 6">DSM 15345</strain>
    </source>
</reference>
<dbReference type="Pfam" id="PF01547">
    <property type="entry name" value="SBP_bac_1"/>
    <property type="match status" value="1"/>
</dbReference>
<proteinExistence type="inferred from homology"/>
<dbReference type="InterPro" id="IPR006059">
    <property type="entry name" value="SBP"/>
</dbReference>
<accession>A0A1H3VKE6</accession>
<sequence>MTGRGASGRLDAALARQGFGPALRRPRGAGAAPLAGPALSPEEMLRFIDFVEELETEGELILPHFTPDPCLRVTLFLMRNHLDGKLTTISSLAIASGAPYATAMRRIQQMIRDGLIDQRPRSATGKTFSLHPSPEMIAAWSDYAHRIKLVIGKAFGLGEKGRAQDYYFGGSYLKAQIIPLPAARTTPLGVSAPLRILVHADPTFLAMDSLKRQFEHILGVAIRNRALSIDRLRLETLANAERAESAYDIVAVDLPWIGECAEKGVLAPLDAMVAREGVNRSDFQAAGWLGCLHGGRQYGVPIQTTPELLFYRTDLFAEAGVAPPRTTDEMLAAARALHRPERGLRGVAWNGARGTPLGHSFIFAMADFGQPVIDLKPRGDGFDPMDLRGERLRPMIDTAAGLAAATFLKELLDVSAPGVLAMSWFERVKAYAEGAVAMAYGYSLLAPYFELDPTAPAHGRTGYLPHPSGCGARPIAPVGGYVLGIPANLAPERRQAVEKSVRLLTSAEACKLYFVNGSRVCPRHSVAADPEVRALSPIVDAVDAMARDGSLQLWPRPAAPDFADITAVLGEEMHQMLRGEKPVRAALADAQNRADAVMRARGRY</sequence>
<keyword evidence="3" id="KW-0813">Transport</keyword>
<evidence type="ECO:0000313" key="5">
    <source>
        <dbReference type="EMBL" id="SDZ75240.1"/>
    </source>
</evidence>
<evidence type="ECO:0000256" key="3">
    <source>
        <dbReference type="ARBA" id="ARBA00022448"/>
    </source>
</evidence>
<dbReference type="GO" id="GO:0042597">
    <property type="term" value="C:periplasmic space"/>
    <property type="evidence" value="ECO:0007669"/>
    <property type="project" value="UniProtKB-SubCell"/>
</dbReference>
<dbReference type="EMBL" id="FNQM01000001">
    <property type="protein sequence ID" value="SDZ75240.1"/>
    <property type="molecule type" value="Genomic_DNA"/>
</dbReference>
<evidence type="ECO:0000256" key="2">
    <source>
        <dbReference type="ARBA" id="ARBA00008520"/>
    </source>
</evidence>
<name>A0A1H3VKE6_9RHOB</name>
<evidence type="ECO:0000256" key="1">
    <source>
        <dbReference type="ARBA" id="ARBA00004418"/>
    </source>
</evidence>
<dbReference type="RefSeq" id="WP_245730864.1">
    <property type="nucleotide sequence ID" value="NZ_FNQM01000001.1"/>
</dbReference>
<protein>
    <submittedName>
        <fullName evidence="5">Carbohydrate ABC transporter substrate-binding protein, CUT1 family</fullName>
    </submittedName>
</protein>
<dbReference type="Proteomes" id="UP000198703">
    <property type="component" value="Unassembled WGS sequence"/>
</dbReference>
<dbReference type="PANTHER" id="PTHR43649:SF34">
    <property type="entry name" value="ABC TRANSPORTER PERIPLASMIC-BINDING PROTEIN YCJN-RELATED"/>
    <property type="match status" value="1"/>
</dbReference>
<dbReference type="STRING" id="89524.SAMN05444370_101169"/>
<dbReference type="AlphaFoldDB" id="A0A1H3VKE6"/>
<evidence type="ECO:0000313" key="6">
    <source>
        <dbReference type="Proteomes" id="UP000198703"/>
    </source>
</evidence>
<dbReference type="Gene3D" id="3.40.190.10">
    <property type="entry name" value="Periplasmic binding protein-like II"/>
    <property type="match status" value="2"/>
</dbReference>
<comment type="similarity">
    <text evidence="2">Belongs to the bacterial solute-binding protein 1 family.</text>
</comment>
<dbReference type="InterPro" id="IPR050490">
    <property type="entry name" value="Bact_solute-bd_prot1"/>
</dbReference>
<evidence type="ECO:0000256" key="4">
    <source>
        <dbReference type="ARBA" id="ARBA00022729"/>
    </source>
</evidence>